<dbReference type="AlphaFoldDB" id="D3FC61"/>
<dbReference type="Gene3D" id="3.40.50.1820">
    <property type="entry name" value="alpha/beta hydrolase"/>
    <property type="match status" value="2"/>
</dbReference>
<dbReference type="GO" id="GO:0008239">
    <property type="term" value="F:dipeptidyl-peptidase activity"/>
    <property type="evidence" value="ECO:0007669"/>
    <property type="project" value="InterPro"/>
</dbReference>
<gene>
    <name evidence="5" type="ordered locus">Cwoe_4945</name>
</gene>
<dbReference type="Pfam" id="PF08530">
    <property type="entry name" value="PepX_C"/>
    <property type="match status" value="1"/>
</dbReference>
<dbReference type="PANTHER" id="PTHR43056:SF10">
    <property type="entry name" value="COCE_NOND FAMILY, PUTATIVE (AFU_ORTHOLOGUE AFUA_7G00600)-RELATED"/>
    <property type="match status" value="1"/>
</dbReference>
<reference evidence="6" key="2">
    <citation type="submission" date="2010-01" db="EMBL/GenBank/DDBJ databases">
        <title>The complete genome of Conexibacter woesei DSM 14684.</title>
        <authorList>
            <consortium name="US DOE Joint Genome Institute (JGI-PGF)"/>
            <person name="Lucas S."/>
            <person name="Copeland A."/>
            <person name="Lapidus A."/>
            <person name="Glavina del Rio T."/>
            <person name="Dalin E."/>
            <person name="Tice H."/>
            <person name="Bruce D."/>
            <person name="Goodwin L."/>
            <person name="Pitluck S."/>
            <person name="Kyrpides N."/>
            <person name="Mavromatis K."/>
            <person name="Ivanova N."/>
            <person name="Mikhailova N."/>
            <person name="Chertkov O."/>
            <person name="Brettin T."/>
            <person name="Detter J.C."/>
            <person name="Han C."/>
            <person name="Larimer F."/>
            <person name="Land M."/>
            <person name="Hauser L."/>
            <person name="Markowitz V."/>
            <person name="Cheng J.-F."/>
            <person name="Hugenholtz P."/>
            <person name="Woyke T."/>
            <person name="Wu D."/>
            <person name="Pukall R."/>
            <person name="Steenblock K."/>
            <person name="Schneider S."/>
            <person name="Klenk H.-P."/>
            <person name="Eisen J.A."/>
        </authorList>
    </citation>
    <scope>NUCLEOTIDE SEQUENCE [LARGE SCALE GENOMIC DNA]</scope>
    <source>
        <strain evidence="6">DSM 14684 / CIP 108061 / JCM 11494 / NBRC 100937 / ID131577</strain>
    </source>
</reference>
<dbReference type="PANTHER" id="PTHR43056">
    <property type="entry name" value="PEPTIDASE S9 PROLYL OLIGOPEPTIDASE"/>
    <property type="match status" value="1"/>
</dbReference>
<organism evidence="5 6">
    <name type="scientific">Conexibacter woesei (strain DSM 14684 / CCUG 47730 / CIP 108061 / JCM 11494 / NBRC 100937 / ID131577)</name>
    <dbReference type="NCBI Taxonomy" id="469383"/>
    <lineage>
        <taxon>Bacteria</taxon>
        <taxon>Bacillati</taxon>
        <taxon>Actinomycetota</taxon>
        <taxon>Thermoleophilia</taxon>
        <taxon>Solirubrobacterales</taxon>
        <taxon>Conexibacteraceae</taxon>
        <taxon>Conexibacter</taxon>
    </lineage>
</organism>
<dbReference type="InterPro" id="IPR029058">
    <property type="entry name" value="AB_hydrolase_fold"/>
</dbReference>
<accession>D3FC61</accession>
<dbReference type="HOGENOM" id="CLU_015590_4_1_11"/>
<feature type="chain" id="PRO_5038506336" evidence="3">
    <location>
        <begin position="24"/>
        <end position="605"/>
    </location>
</feature>
<dbReference type="OrthoDB" id="5240615at2"/>
<dbReference type="Proteomes" id="UP000008229">
    <property type="component" value="Chromosome"/>
</dbReference>
<dbReference type="SUPFAM" id="SSF49785">
    <property type="entry name" value="Galactose-binding domain-like"/>
    <property type="match status" value="1"/>
</dbReference>
<keyword evidence="6" id="KW-1185">Reference proteome</keyword>
<dbReference type="InterPro" id="IPR005674">
    <property type="entry name" value="CocE/Ser_esterase"/>
</dbReference>
<dbReference type="InterPro" id="IPR050585">
    <property type="entry name" value="Xaa-Pro_dipeptidyl-ppase/CocE"/>
</dbReference>
<dbReference type="InterPro" id="IPR013736">
    <property type="entry name" value="Xaa-Pro_dipept_C"/>
</dbReference>
<evidence type="ECO:0000259" key="4">
    <source>
        <dbReference type="SMART" id="SM00939"/>
    </source>
</evidence>
<feature type="domain" description="Xaa-Pro dipeptidyl-peptidase C-terminal" evidence="4">
    <location>
        <begin position="353"/>
        <end position="600"/>
    </location>
</feature>
<dbReference type="eggNOG" id="COG2936">
    <property type="taxonomic scope" value="Bacteria"/>
</dbReference>
<dbReference type="STRING" id="469383.Cwoe_4945"/>
<dbReference type="NCBIfam" id="TIGR00976">
    <property type="entry name" value="CocE_NonD"/>
    <property type="match status" value="1"/>
</dbReference>
<dbReference type="InterPro" id="IPR000383">
    <property type="entry name" value="Xaa-Pro-like_dom"/>
</dbReference>
<dbReference type="SUPFAM" id="SSF53474">
    <property type="entry name" value="alpha/beta-Hydrolases"/>
    <property type="match status" value="1"/>
</dbReference>
<reference evidence="5 6" key="1">
    <citation type="journal article" date="2010" name="Stand. Genomic Sci.">
        <title>Complete genome sequence of Conexibacter woesei type strain (ID131577).</title>
        <authorList>
            <person name="Pukall R."/>
            <person name="Lapidus A."/>
            <person name="Glavina Del Rio T."/>
            <person name="Copeland A."/>
            <person name="Tice H."/>
            <person name="Cheng J.-F."/>
            <person name="Lucas S."/>
            <person name="Chen F."/>
            <person name="Nolan M."/>
            <person name="Bruce D."/>
            <person name="Goodwin L."/>
            <person name="Pitluck S."/>
            <person name="Mavromatis K."/>
            <person name="Ivanova N."/>
            <person name="Ovchinnikova G."/>
            <person name="Pati A."/>
            <person name="Chen A."/>
            <person name="Palaniappan K."/>
            <person name="Land M."/>
            <person name="Hauser L."/>
            <person name="Chang Y.-J."/>
            <person name="Jeffries C.D."/>
            <person name="Chain P."/>
            <person name="Meincke L."/>
            <person name="Sims D."/>
            <person name="Brettin T."/>
            <person name="Detter J.C."/>
            <person name="Rohde M."/>
            <person name="Goeker M."/>
            <person name="Bristow J."/>
            <person name="Eisen J.A."/>
            <person name="Markowitz V."/>
            <person name="Kyrpides N.C."/>
            <person name="Klenk H.-P."/>
            <person name="Hugenholtz P."/>
        </authorList>
    </citation>
    <scope>NUCLEOTIDE SEQUENCE [LARGE SCALE GENOMIC DNA]</scope>
    <source>
        <strain evidence="6">DSM 14684 / CIP 108061 / JCM 11494 / NBRC 100937 / ID131577</strain>
    </source>
</reference>
<keyword evidence="3" id="KW-0732">Signal</keyword>
<evidence type="ECO:0000256" key="2">
    <source>
        <dbReference type="SAM" id="MobiDB-lite"/>
    </source>
</evidence>
<sequence precursor="true">MRIPRIAATLLACAAAVAVPATAASAADPDPVTSAQYVTMRDGVRIAVDVTLPAGLPAGKRIGAVVEATRYHRADEGAGVSGSARFWTAAGYALVDVDARGTGASFGSRSGEWSRAEVRDYDELLDWIAEQPWSNGRAGAVGTSYSGNTAELMASLGNEHLRAVAPLFPDYDVYEDLAMPGGVRNSMMLDTWLSLTRALDEIDGAACDFGRLTGQSCEEAAAGLGTVKPVDGPDGPALRAAAIRDHQRSLDLPRAVARMGFKDDRGSGFRWSDGSGYAHRRATERGGVPMLTAASWLDAGTANGSLARLLSLDVPQEAYIGAWSHGASFTTDPFRPANERGSFERAELMGRVKAFFDRYVQRGERPRPGRALRYATLGERAWRTTASWPLRGTRTARWYLRAGSALARERPSERRAADRHRPDPRASSGGGRWKTQLGGADVVYPDRRKEDRRLLTYTSPPLARATHVAGLARVTLQLASSRPDGTLIAYLEDVAPNGRVTYLTEGQLRLASRAVARRDAPHRLLRTPRTFARGDARPMAPGRVEPVVLDLLPTSARIAAGHRLRIAIAGADAGLFAQLPADGNVTYTVRRDRAKPSYVDVPVAP</sequence>
<feature type="region of interest" description="Disordered" evidence="2">
    <location>
        <begin position="409"/>
        <end position="442"/>
    </location>
</feature>
<name>D3FC61_CONWI</name>
<feature type="compositionally biased region" description="Basic and acidic residues" evidence="2">
    <location>
        <begin position="409"/>
        <end position="424"/>
    </location>
</feature>
<feature type="signal peptide" evidence="3">
    <location>
        <begin position="1"/>
        <end position="23"/>
    </location>
</feature>
<dbReference type="RefSeq" id="WP_012936407.1">
    <property type="nucleotide sequence ID" value="NC_013739.1"/>
</dbReference>
<protein>
    <submittedName>
        <fullName evidence="5">X-Pro dipeptidyl-peptidase domain protein</fullName>
    </submittedName>
</protein>
<dbReference type="SMART" id="SM00939">
    <property type="entry name" value="PepX_C"/>
    <property type="match status" value="1"/>
</dbReference>
<evidence type="ECO:0000313" key="5">
    <source>
        <dbReference type="EMBL" id="ADB53356.1"/>
    </source>
</evidence>
<proteinExistence type="predicted"/>
<dbReference type="EMBL" id="CP001854">
    <property type="protein sequence ID" value="ADB53356.1"/>
    <property type="molecule type" value="Genomic_DNA"/>
</dbReference>
<evidence type="ECO:0000313" key="6">
    <source>
        <dbReference type="Proteomes" id="UP000008229"/>
    </source>
</evidence>
<dbReference type="Pfam" id="PF02129">
    <property type="entry name" value="Peptidase_S15"/>
    <property type="match status" value="1"/>
</dbReference>
<evidence type="ECO:0000256" key="3">
    <source>
        <dbReference type="SAM" id="SignalP"/>
    </source>
</evidence>
<keyword evidence="1" id="KW-0378">Hydrolase</keyword>
<dbReference type="InterPro" id="IPR008979">
    <property type="entry name" value="Galactose-bd-like_sf"/>
</dbReference>
<evidence type="ECO:0000256" key="1">
    <source>
        <dbReference type="ARBA" id="ARBA00022801"/>
    </source>
</evidence>
<dbReference type="Gene3D" id="2.60.120.260">
    <property type="entry name" value="Galactose-binding domain-like"/>
    <property type="match status" value="1"/>
</dbReference>
<dbReference type="KEGG" id="cwo:Cwoe_4945"/>